<sequence>TRSIFWLYGEVGEVQLPGAPKTFFFKKNGFGAGKPINFQLLPLKRKKIIEMNSQPPGWSQTDNIKIKIEDIPGVSNFKASLTIEDRQGVSPADQSTNTNGELERDEDVKFSIEVDGVNPEDPPPIIVDIQGKLEVPGAEVISNDDVMDLAITRPGGGVDVFDVTVDANSEYPGQPEPADDAEVVRTLSYVLTTNAIEEAQRVVAGGPGVDNSGGRTTQLIAEQVVGAAESSLLESLASRPPKTQSQDETSRGHEASQMFVRVFTPSSHEVAPGGPLLSPEGRFMIRASSEAHTVPTETSIYAKIFFRPSSEVASGFTTPHCTTVTTRSMESSASKTGSSRAASPFDGEKHSIKLMAVMAACGTDEVTGGYTNVFDGEQHAAKVRAITAHCGDNDDELDDSMDPARRASRVLAAQILRGAERKYRASMSPSWMNRSQSTVDRLFTPSSHEVFRAYSHGISEASTVPTASTMSMKPPAAEEKEFVRGPPLHRMTTSDSQDTMTSEEYKPTFDGEKHANLVKAITATCAADEGDIGVVPPGKRICKCKGVTRLVDIPRGAIPPEEARRASRILAAQILQGAEERYRASVEPSRLGQLSISRLFTPSSHEVFTGPLQAIPKAAAMSTGSVTASRLFTPARRDVSIASQPHRLLKLDSKSSMKFDVHEGARRESKIIAGTALRRAEERLSSIAAEKAGGIPPGKRICVCKGVTRLVNIPGYGLPQNDAAQRRASRVLAEKVIQGAQEKIMSTRRRDLPINSVSLLFTPANRDTFTASVSQARANSVIARLFTPSMRDIAFGSAQSETYSSRGQHENHYFGSLSDPYSSKHSDFSSLIESPRPSTLVDDQKPPSGYSESTAGRRHKHHRHRSHHKEKTRSTPRFSSTSSREIVGHCSTSCCCSWNLATGTQGISQIYPSITLMESLLMSSNMLRTYVESMKTGGTMQNEGMQQKAFERLITLVENIVADKTAPSEGRDGQIDLKKCEALQKVLEDALYSISKTGSEATDEIEVLQCGHKEAVSVLKN</sequence>
<name>A0A0X3PWR5_SCHSO</name>
<gene>
    <name evidence="2" type="ORF">TR158685</name>
</gene>
<feature type="region of interest" description="Disordered" evidence="1">
    <location>
        <begin position="231"/>
        <end position="253"/>
    </location>
</feature>
<feature type="region of interest" description="Disordered" evidence="1">
    <location>
        <begin position="814"/>
        <end position="882"/>
    </location>
</feature>
<protein>
    <submittedName>
        <fullName evidence="2">Uncharacterized protein</fullName>
    </submittedName>
</protein>
<evidence type="ECO:0000256" key="1">
    <source>
        <dbReference type="SAM" id="MobiDB-lite"/>
    </source>
</evidence>
<feature type="region of interest" description="Disordered" evidence="1">
    <location>
        <begin position="85"/>
        <end position="105"/>
    </location>
</feature>
<dbReference type="AlphaFoldDB" id="A0A0X3PWR5"/>
<evidence type="ECO:0000313" key="2">
    <source>
        <dbReference type="EMBL" id="JAP56224.1"/>
    </source>
</evidence>
<feature type="compositionally biased region" description="Basic residues" evidence="1">
    <location>
        <begin position="856"/>
        <end position="871"/>
    </location>
</feature>
<accession>A0A0X3PWR5</accession>
<proteinExistence type="predicted"/>
<feature type="non-terminal residue" evidence="2">
    <location>
        <position position="1"/>
    </location>
</feature>
<dbReference type="EMBL" id="GEEE01007001">
    <property type="protein sequence ID" value="JAP56224.1"/>
    <property type="molecule type" value="Transcribed_RNA"/>
</dbReference>
<reference evidence="2" key="1">
    <citation type="submission" date="2016-01" db="EMBL/GenBank/DDBJ databases">
        <title>Reference transcriptome for the parasite Schistocephalus solidus: insights into the molecular evolution of parasitism.</title>
        <authorList>
            <person name="Hebert F.O."/>
            <person name="Grambauer S."/>
            <person name="Barber I."/>
            <person name="Landry C.R."/>
            <person name="Aubin-Horth N."/>
        </authorList>
    </citation>
    <scope>NUCLEOTIDE SEQUENCE</scope>
</reference>
<organism evidence="2">
    <name type="scientific">Schistocephalus solidus</name>
    <name type="common">Tapeworm</name>
    <dbReference type="NCBI Taxonomy" id="70667"/>
    <lineage>
        <taxon>Eukaryota</taxon>
        <taxon>Metazoa</taxon>
        <taxon>Spiralia</taxon>
        <taxon>Lophotrochozoa</taxon>
        <taxon>Platyhelminthes</taxon>
        <taxon>Cestoda</taxon>
        <taxon>Eucestoda</taxon>
        <taxon>Diphyllobothriidea</taxon>
        <taxon>Diphyllobothriidae</taxon>
        <taxon>Schistocephalus</taxon>
    </lineage>
</organism>